<dbReference type="RefSeq" id="WP_184584913.1">
    <property type="nucleotide sequence ID" value="NZ_JACHJT010000002.1"/>
</dbReference>
<dbReference type="InterPro" id="IPR009057">
    <property type="entry name" value="Homeodomain-like_sf"/>
</dbReference>
<gene>
    <name evidence="2" type="ORF">F4561_006036</name>
</gene>
<dbReference type="AlphaFoldDB" id="A0A7W7W5D4"/>
<dbReference type="Gene3D" id="1.10.10.10">
    <property type="entry name" value="Winged helix-like DNA-binding domain superfamily/Winged helix DNA-binding domain"/>
    <property type="match status" value="1"/>
</dbReference>
<evidence type="ECO:0000313" key="2">
    <source>
        <dbReference type="EMBL" id="MBB4935142.1"/>
    </source>
</evidence>
<dbReference type="InterPro" id="IPR002514">
    <property type="entry name" value="Transposase_8"/>
</dbReference>
<proteinExistence type="predicted"/>
<evidence type="ECO:0000313" key="3">
    <source>
        <dbReference type="Proteomes" id="UP000523007"/>
    </source>
</evidence>
<reference evidence="2 3" key="1">
    <citation type="submission" date="2020-08" db="EMBL/GenBank/DDBJ databases">
        <title>Sequencing the genomes of 1000 actinobacteria strains.</title>
        <authorList>
            <person name="Klenk H.-P."/>
        </authorList>
    </citation>
    <scope>NUCLEOTIDE SEQUENCE [LARGE SCALE GENOMIC DNA]</scope>
    <source>
        <strain evidence="2 3">DSM 102030</strain>
    </source>
</reference>
<dbReference type="SUPFAM" id="SSF46689">
    <property type="entry name" value="Homeodomain-like"/>
    <property type="match status" value="1"/>
</dbReference>
<dbReference type="GO" id="GO:0006313">
    <property type="term" value="P:DNA transposition"/>
    <property type="evidence" value="ECO:0007669"/>
    <property type="project" value="InterPro"/>
</dbReference>
<dbReference type="GO" id="GO:0004803">
    <property type="term" value="F:transposase activity"/>
    <property type="evidence" value="ECO:0007669"/>
    <property type="project" value="InterPro"/>
</dbReference>
<dbReference type="GO" id="GO:0003677">
    <property type="term" value="F:DNA binding"/>
    <property type="evidence" value="ECO:0007669"/>
    <property type="project" value="InterPro"/>
</dbReference>
<dbReference type="Proteomes" id="UP000523007">
    <property type="component" value="Unassembled WGS sequence"/>
</dbReference>
<dbReference type="InterPro" id="IPR036388">
    <property type="entry name" value="WH-like_DNA-bd_sf"/>
</dbReference>
<protein>
    <submittedName>
        <fullName evidence="2">Transposase</fullName>
    </submittedName>
</protein>
<keyword evidence="1" id="KW-0175">Coiled coil</keyword>
<dbReference type="PANTHER" id="PTHR33215">
    <property type="entry name" value="PROTEIN DISTAL ANTENNA"/>
    <property type="match status" value="1"/>
</dbReference>
<sequence length="135" mass="15608">MAPPRKYPQELRERAVRLALESERPIAQIAADLGIHREALRTWVRQAQADTGKRPEQLSTAEREELKRLRKENSELKRANEILTSASAFFAAELGHPRTRSSRWSLPLRANFGVEPVCRVLKERRPIRLKEGDKF</sequence>
<name>A0A7W7W5D4_9ACTN</name>
<evidence type="ECO:0000256" key="1">
    <source>
        <dbReference type="SAM" id="Coils"/>
    </source>
</evidence>
<feature type="coiled-coil region" evidence="1">
    <location>
        <begin position="59"/>
        <end position="86"/>
    </location>
</feature>
<keyword evidence="3" id="KW-1185">Reference proteome</keyword>
<dbReference type="EMBL" id="JACHJT010000002">
    <property type="protein sequence ID" value="MBB4935142.1"/>
    <property type="molecule type" value="Genomic_DNA"/>
</dbReference>
<organism evidence="2 3">
    <name type="scientific">Lipingzhangella halophila</name>
    <dbReference type="NCBI Taxonomy" id="1783352"/>
    <lineage>
        <taxon>Bacteria</taxon>
        <taxon>Bacillati</taxon>
        <taxon>Actinomycetota</taxon>
        <taxon>Actinomycetes</taxon>
        <taxon>Streptosporangiales</taxon>
        <taxon>Nocardiopsidaceae</taxon>
        <taxon>Lipingzhangella</taxon>
    </lineage>
</organism>
<dbReference type="InterPro" id="IPR051839">
    <property type="entry name" value="RD_transcriptional_regulator"/>
</dbReference>
<dbReference type="Pfam" id="PF01527">
    <property type="entry name" value="HTH_Tnp_1"/>
    <property type="match status" value="1"/>
</dbReference>
<accession>A0A7W7W5D4</accession>
<dbReference type="PANTHER" id="PTHR33215:SF13">
    <property type="entry name" value="PROTEIN DISTAL ANTENNA"/>
    <property type="match status" value="1"/>
</dbReference>
<comment type="caution">
    <text evidence="2">The sequence shown here is derived from an EMBL/GenBank/DDBJ whole genome shotgun (WGS) entry which is preliminary data.</text>
</comment>